<organism evidence="1 2">
    <name type="scientific">Brachybacterium muris UCD-AY4</name>
    <dbReference type="NCBI Taxonomy" id="1249481"/>
    <lineage>
        <taxon>Bacteria</taxon>
        <taxon>Bacillati</taxon>
        <taxon>Actinomycetota</taxon>
        <taxon>Actinomycetes</taxon>
        <taxon>Micrococcales</taxon>
        <taxon>Dermabacteraceae</taxon>
        <taxon>Brachybacterium</taxon>
    </lineage>
</organism>
<evidence type="ECO:0000313" key="1">
    <source>
        <dbReference type="EMBL" id="EYT49187.1"/>
    </source>
</evidence>
<dbReference type="Proteomes" id="UP000019754">
    <property type="component" value="Unassembled WGS sequence"/>
</dbReference>
<name>A0A022KWG8_9MICO</name>
<evidence type="ECO:0000313" key="2">
    <source>
        <dbReference type="Proteomes" id="UP000019754"/>
    </source>
</evidence>
<protein>
    <submittedName>
        <fullName evidence="1">Uncharacterized protein</fullName>
    </submittedName>
</protein>
<dbReference type="EMBL" id="AORC01000010">
    <property type="protein sequence ID" value="EYT49187.1"/>
    <property type="molecule type" value="Genomic_DNA"/>
</dbReference>
<sequence length="146" mass="15742">MTTASGATAVQVVAKEGRRNKILEHLGSAHTEAELAVLMRAGRDKLNAGQETLDLGLEQDPQAAVVRSLRSRLLLDVLQATWRGLGFDALEDEAFFQLVAARLIFPTSMTRGIAGGPVQPSCRRSPAPFRRRSGQSCWGTSVLSPT</sequence>
<dbReference type="AlphaFoldDB" id="A0A022KWG8"/>
<dbReference type="HOGENOM" id="CLU_1773831_0_0_11"/>
<reference evidence="1 2" key="1">
    <citation type="journal article" date="2013" name="Genome Announc.">
        <title>Draft genome sequence of an Actinobacterium, Brachybacterium muris strain UCD-AY4.</title>
        <authorList>
            <person name="Lo J.R."/>
            <person name="Lang J.M."/>
            <person name="Darling A.E."/>
            <person name="Eisen J.A."/>
            <person name="Coil D.A."/>
        </authorList>
    </citation>
    <scope>NUCLEOTIDE SEQUENCE [LARGE SCALE GENOMIC DNA]</scope>
    <source>
        <strain evidence="1 2">UCD-AY4</strain>
    </source>
</reference>
<accession>A0A022KWG8</accession>
<comment type="caution">
    <text evidence="1">The sequence shown here is derived from an EMBL/GenBank/DDBJ whole genome shotgun (WGS) entry which is preliminary data.</text>
</comment>
<keyword evidence="2" id="KW-1185">Reference proteome</keyword>
<dbReference type="STRING" id="1249481.D641_0108930"/>
<gene>
    <name evidence="1" type="ORF">D641_0108930</name>
</gene>
<proteinExistence type="predicted"/>